<dbReference type="SMART" id="SM00831">
    <property type="entry name" value="Cation_ATPase_N"/>
    <property type="match status" value="1"/>
</dbReference>
<dbReference type="InterPro" id="IPR008250">
    <property type="entry name" value="ATPase_P-typ_transduc_dom_A_sf"/>
</dbReference>
<keyword evidence="4 23" id="KW-0813">Transport</keyword>
<dbReference type="InterPro" id="IPR018303">
    <property type="entry name" value="ATPase_P-typ_P_site"/>
</dbReference>
<reference evidence="25" key="1">
    <citation type="submission" date="2021-02" db="EMBL/GenBank/DDBJ databases">
        <authorList>
            <person name="Nowell W R."/>
        </authorList>
    </citation>
    <scope>NUCLEOTIDE SEQUENCE</scope>
</reference>
<dbReference type="InterPro" id="IPR036322">
    <property type="entry name" value="WD40_repeat_dom_sf"/>
</dbReference>
<feature type="transmembrane region" description="Helical" evidence="23">
    <location>
        <begin position="1090"/>
        <end position="1109"/>
    </location>
</feature>
<dbReference type="Gene3D" id="2.70.150.10">
    <property type="entry name" value="Calcium-transporting ATPase, cytoplasmic transduction domain A"/>
    <property type="match status" value="1"/>
</dbReference>
<dbReference type="InterPro" id="IPR036412">
    <property type="entry name" value="HAD-like_sf"/>
</dbReference>
<dbReference type="InterPro" id="IPR038239">
    <property type="entry name" value="Clp1_N_sf"/>
</dbReference>
<evidence type="ECO:0000256" key="17">
    <source>
        <dbReference type="ARBA" id="ARBA00023136"/>
    </source>
</evidence>
<dbReference type="HAMAP" id="MF_03035">
    <property type="entry name" value="Clp1"/>
    <property type="match status" value="1"/>
</dbReference>
<dbReference type="InterPro" id="IPR015943">
    <property type="entry name" value="WD40/YVTN_repeat-like_dom_sf"/>
</dbReference>
<comment type="caution">
    <text evidence="23">Lacks conserved residue(s) required for the propagation of feature annotation.</text>
</comment>
<dbReference type="SMART" id="SM00320">
    <property type="entry name" value="WD40"/>
    <property type="match status" value="4"/>
</dbReference>
<comment type="subcellular location">
    <subcellularLocation>
        <location evidence="2">Golgi apparatus</location>
        <location evidence="2">trans-Golgi network membrane</location>
        <topology evidence="2">Multi-pass membrane protein</topology>
    </subcellularLocation>
    <subcellularLocation>
        <location evidence="23">Membrane</location>
        <topology evidence="23">Multi-pass membrane protein</topology>
    </subcellularLocation>
    <subcellularLocation>
        <location evidence="1 21">Nucleus</location>
    </subcellularLocation>
</comment>
<dbReference type="InterPro" id="IPR001757">
    <property type="entry name" value="P_typ_ATPase"/>
</dbReference>
<sequence length="1739" mass="194308">MHPDMHIFSWLKYKMTEIYSFGNLPVIAHAWNKDRTQIAVSLGKNDVRIYHKIAGKWKLIHTLCEHLSRVLAIDWAPKTNQIVSASADYNAYVWTLENDVWKPQMVELQRTSRAVCCAKWSPQENKFVIGSSDKNVAICYYEKDQRFWAAEMIKKKPKSTVTCIAWHPNNQLIAVGSCDYRCRIYSAFIKIVDDQAQTSNWGTIKNTNELLYEFQSESGWIHDVAFSPLGDNLAWVSHNSIIFAVSAKNPSQIKMEITNYLPFRCVIFINESMLIVGGHEFSPLIYNYDQDKGTIEFVEKLDRQEVSTGRSSIGQEVDFVTPYQASRRFDQPAMQTQTPEPISTHQSMITQIVPYQNENGNLVKISSADLFGQIVIWNLNDKKEIVIEAGQELRGDVDETLTLELRSGKAEIFGTELAIGQKYQFTSGMKFSIFTYWGCTVNIISSHDDYYVARDENPMHIYLNVHGMLEQLRQKAESEKTRGPRIMVAGLPDVGKSTLCRMLVNWAARLGRTPILVDLDVGQNQVSIPGTIASMVIRRPASVEEGFRIEMPLVFHYGYKTPGENIGLYNEIVSSMAMYVNIRSENVEKSLISGIVVNTCGYIRQEGYESFKHVAKAFDVDIIIVLDSEWLATKLISDLPSVKVITLPKSGGVVPKDAAKDKFRENKIREYFYGPKNNICPHVFTIEFNEIKMYKIGAPQIPDSCLPAGMILKNPYNKILPIAPSAALVHHVLSVSSSNDPEQLLAKNLLGFVVVQHVDSDKRTLTLLAPQPNIKNKLLIVSDVARNFVNKKINQLDSLKLIDSDSSSSISSPLDHQESSIIITNHKQNDLSGLNGTMTFINSDAASRVTTQEIIEILHTDGKLGLNENEISIRRKLYGHNDFEVDDDEPIWKKYLGQFKEPMILLLLASAFISLLLKQYDDALSITIAIIIVVTVAFIQENRAEKEIEALKKLVPPKCICIREGKSQQIYARDLVPGDLCILDIGDRVPADLRLIEANDISVDESSFTGETKPSVKTIESLVIGTRQTSISDRKNIAFMGTHVLNGNAKGIVICTGENSEFGKVFQMMQEQEAPKTPLQKSMDALGKQLSFYSLSIIGFIVVVGWLQGRHLLEMFTIGVSLAVAAIPEGLPIVVTVTLALGVQRMAKREAIVKKLPIVETLGCVTVVCSDKTGTLTKNEMTVTSILTSDGQHAEVTGSGYNGEGDVLCGSERITYDSHPSLSKIIEVGAVCNNAEIVNFQLRGQPTEGALLAVALKINLSHLREQFHREHEWPFAHETKWMAVECKPKYNPNETRLYFKGAIEQVLKTCKKFLYHGIANPLTDDKIRGFLVDSNQMAAKGLRVLAMAIGTSFDDLTYVGMVGIIDPERPQVEKAVSQLKAGGVLVKMITGDAEKTAKAIAARLKIYNNTDLSVSGEDIERMSASELDHAISKATIFYRVSPIHKLTIVKTLQAQGHIVSMTGDGVNDAVALKAADIGIAMGQTGTDVCKEAADMILVKDDFYTIMAAIEEGKAIFHNIKNFVRFQLSTSIAALSLITLSTVFHFPNPLNAMQILWINIIMDGPPAQSLGVEPVDHDVLKKPPRKVTDPMIDKRLLINIITSAIIIVIGTLCVFYAEMRDGIVTPRDTTMTFTCFVFFDMFNALSCRSQTKFIFEIGFFSNRVFLIAVFLSIVGQMAVIYLPPLQYVFQTEALNISDLFYLVCLTSSVFLVSEIRKLIDRLFTKREDNHKYMINNHWMV</sequence>
<dbReference type="Gene3D" id="2.40.30.330">
    <property type="entry name" value="Pre-mRNA cleavage complex subunit Clp1, C-terminal domain"/>
    <property type="match status" value="1"/>
</dbReference>
<dbReference type="GO" id="GO:0016887">
    <property type="term" value="F:ATP hydrolysis activity"/>
    <property type="evidence" value="ECO:0007669"/>
    <property type="project" value="InterPro"/>
</dbReference>
<dbReference type="EMBL" id="CAJNOL010000034">
    <property type="protein sequence ID" value="CAF0770618.1"/>
    <property type="molecule type" value="Genomic_DNA"/>
</dbReference>
<name>A0A813NJX0_9BILA</name>
<keyword evidence="8" id="KW-0479">Metal-binding</keyword>
<feature type="transmembrane region" description="Helical" evidence="23">
    <location>
        <begin position="1595"/>
        <end position="1616"/>
    </location>
</feature>
<feature type="transmembrane region" description="Helical" evidence="23">
    <location>
        <begin position="1115"/>
        <end position="1141"/>
    </location>
</feature>
<evidence type="ECO:0000256" key="5">
    <source>
        <dbReference type="ARBA" id="ARBA00022568"/>
    </source>
</evidence>
<comment type="catalytic activity">
    <reaction evidence="19">
        <text>Ca(2+)(in) + ATP + H2O = Ca(2+)(out) + ADP + phosphate + H(+)</text>
        <dbReference type="Rhea" id="RHEA:18105"/>
        <dbReference type="ChEBI" id="CHEBI:15377"/>
        <dbReference type="ChEBI" id="CHEBI:15378"/>
        <dbReference type="ChEBI" id="CHEBI:29108"/>
        <dbReference type="ChEBI" id="CHEBI:30616"/>
        <dbReference type="ChEBI" id="CHEBI:43474"/>
        <dbReference type="ChEBI" id="CHEBI:456216"/>
        <dbReference type="EC" id="7.2.2.10"/>
    </reaction>
    <physiologicalReaction direction="left-to-right" evidence="19">
        <dbReference type="Rhea" id="RHEA:18106"/>
    </physiologicalReaction>
</comment>
<evidence type="ECO:0000256" key="19">
    <source>
        <dbReference type="ARBA" id="ARBA00047282"/>
    </source>
</evidence>
<evidence type="ECO:0000256" key="13">
    <source>
        <dbReference type="ARBA" id="ARBA00022967"/>
    </source>
</evidence>
<dbReference type="Gene3D" id="1.20.1110.10">
    <property type="entry name" value="Calcium-transporting ATPase, transmembrane domain"/>
    <property type="match status" value="1"/>
</dbReference>
<dbReference type="PROSITE" id="PS50082">
    <property type="entry name" value="WD_REPEATS_2"/>
    <property type="match status" value="1"/>
</dbReference>
<dbReference type="PROSITE" id="PS00154">
    <property type="entry name" value="ATPASE_E1_E2"/>
    <property type="match status" value="1"/>
</dbReference>
<keyword evidence="18 21" id="KW-0539">Nucleus</keyword>
<dbReference type="SUPFAM" id="SSF56784">
    <property type="entry name" value="HAD-like"/>
    <property type="match status" value="1"/>
</dbReference>
<keyword evidence="14 23" id="KW-1133">Transmembrane helix</keyword>
<dbReference type="InterPro" id="IPR001680">
    <property type="entry name" value="WD40_rpt"/>
</dbReference>
<feature type="binding site" evidence="21">
    <location>
        <position position="392"/>
    </location>
    <ligand>
        <name>ATP</name>
        <dbReference type="ChEBI" id="CHEBI:30616"/>
    </ligand>
</feature>
<dbReference type="GO" id="GO:0005849">
    <property type="term" value="C:mRNA cleavage factor complex"/>
    <property type="evidence" value="ECO:0007669"/>
    <property type="project" value="InterPro"/>
</dbReference>
<dbReference type="Gene3D" id="3.40.50.1000">
    <property type="entry name" value="HAD superfamily/HAD-like"/>
    <property type="match status" value="1"/>
</dbReference>
<dbReference type="SFLD" id="SFLDF00027">
    <property type="entry name" value="p-type_atpase"/>
    <property type="match status" value="1"/>
</dbReference>
<dbReference type="Pfam" id="PF16575">
    <property type="entry name" value="CLP1_P"/>
    <property type="match status" value="1"/>
</dbReference>
<evidence type="ECO:0000259" key="24">
    <source>
        <dbReference type="SMART" id="SM00831"/>
    </source>
</evidence>
<dbReference type="Pfam" id="PF00122">
    <property type="entry name" value="E1-E2_ATPase"/>
    <property type="match status" value="1"/>
</dbReference>
<evidence type="ECO:0000313" key="25">
    <source>
        <dbReference type="EMBL" id="CAF0740899.1"/>
    </source>
</evidence>
<dbReference type="Pfam" id="PF00689">
    <property type="entry name" value="Cation_ATPase_C"/>
    <property type="match status" value="1"/>
</dbReference>
<dbReference type="GO" id="GO:0046872">
    <property type="term" value="F:metal ion binding"/>
    <property type="evidence" value="ECO:0007669"/>
    <property type="project" value="UniProtKB-KW"/>
</dbReference>
<organism evidence="25 27">
    <name type="scientific">Rotaria sordida</name>
    <dbReference type="NCBI Taxonomy" id="392033"/>
    <lineage>
        <taxon>Eukaryota</taxon>
        <taxon>Metazoa</taxon>
        <taxon>Spiralia</taxon>
        <taxon>Gnathifera</taxon>
        <taxon>Rotifera</taxon>
        <taxon>Eurotatoria</taxon>
        <taxon>Bdelloidea</taxon>
        <taxon>Philodinida</taxon>
        <taxon>Philodinidae</taxon>
        <taxon>Rotaria</taxon>
    </lineage>
</organism>
<dbReference type="Pfam" id="PF00690">
    <property type="entry name" value="Cation_ATPase_N"/>
    <property type="match status" value="1"/>
</dbReference>
<accession>A0A813NJX0</accession>
<dbReference type="Gene3D" id="3.40.1110.10">
    <property type="entry name" value="Calcium-transporting ATPase, cytoplasmic domain N"/>
    <property type="match status" value="1"/>
</dbReference>
<evidence type="ECO:0000256" key="7">
    <source>
        <dbReference type="ARBA" id="ARBA00022692"/>
    </source>
</evidence>
<dbReference type="GO" id="GO:0005524">
    <property type="term" value="F:ATP binding"/>
    <property type="evidence" value="ECO:0007669"/>
    <property type="project" value="UniProtKB-UniRule"/>
</dbReference>
<dbReference type="EMBL" id="CAJNOH010000008">
    <property type="protein sequence ID" value="CAF0740899.1"/>
    <property type="molecule type" value="Genomic_DNA"/>
</dbReference>
<keyword evidence="10 23" id="KW-0106">Calcium</keyword>
<dbReference type="GO" id="GO:0005794">
    <property type="term" value="C:Golgi apparatus"/>
    <property type="evidence" value="ECO:0007669"/>
    <property type="project" value="UniProtKB-SubCell"/>
</dbReference>
<dbReference type="FunFam" id="3.40.1110.10:FF:000006">
    <property type="entry name" value="Calcium-transporting ATPase"/>
    <property type="match status" value="1"/>
</dbReference>
<dbReference type="Proteomes" id="UP000663854">
    <property type="component" value="Unassembled WGS sequence"/>
</dbReference>
<dbReference type="InterPro" id="IPR023299">
    <property type="entry name" value="ATPase_P-typ_cyto_dom_N"/>
</dbReference>
<evidence type="ECO:0000313" key="28">
    <source>
        <dbReference type="Proteomes" id="UP000663870"/>
    </source>
</evidence>
<dbReference type="Gene3D" id="2.130.10.10">
    <property type="entry name" value="YVTN repeat-like/Quinoprotein amine dehydrogenase"/>
    <property type="match status" value="1"/>
</dbReference>
<keyword evidence="13" id="KW-1278">Translocase</keyword>
<dbReference type="InterPro" id="IPR032319">
    <property type="entry name" value="CLP1_P"/>
</dbReference>
<comment type="caution">
    <text evidence="25">The sequence shown here is derived from an EMBL/GenBank/DDBJ whole genome shotgun (WGS) entry which is preliminary data.</text>
</comment>
<feature type="repeat" description="WD" evidence="22">
    <location>
        <begin position="63"/>
        <end position="98"/>
    </location>
</feature>
<evidence type="ECO:0000256" key="2">
    <source>
        <dbReference type="ARBA" id="ARBA00004166"/>
    </source>
</evidence>
<dbReference type="InterPro" id="IPR059000">
    <property type="entry name" value="ATPase_P-type_domA"/>
</dbReference>
<keyword evidence="28" id="KW-1185">Reference proteome</keyword>
<dbReference type="InterPro" id="IPR024977">
    <property type="entry name" value="Apc4-like_WD40_dom"/>
</dbReference>
<dbReference type="PROSITE" id="PS50294">
    <property type="entry name" value="WD_REPEATS_REGION"/>
    <property type="match status" value="1"/>
</dbReference>
<feature type="transmembrane region" description="Helical" evidence="23">
    <location>
        <begin position="923"/>
        <end position="939"/>
    </location>
</feature>
<dbReference type="InterPro" id="IPR044492">
    <property type="entry name" value="P_typ_ATPase_HD_dom"/>
</dbReference>
<proteinExistence type="inferred from homology"/>
<evidence type="ECO:0000256" key="20">
    <source>
        <dbReference type="ARBA" id="ARBA00047330"/>
    </source>
</evidence>
<dbReference type="Pfam" id="PF13246">
    <property type="entry name" value="Cation_ATPase"/>
    <property type="match status" value="1"/>
</dbReference>
<dbReference type="InterPro" id="IPR006068">
    <property type="entry name" value="ATPase_P-typ_cation-transptr_C"/>
</dbReference>
<evidence type="ECO:0000256" key="22">
    <source>
        <dbReference type="PROSITE-ProRule" id="PRU00221"/>
    </source>
</evidence>
<dbReference type="SUPFAM" id="SSF52540">
    <property type="entry name" value="P-loop containing nucleoside triphosphate hydrolases"/>
    <property type="match status" value="2"/>
</dbReference>
<evidence type="ECO:0000256" key="3">
    <source>
        <dbReference type="ARBA" id="ARBA00005675"/>
    </source>
</evidence>
<dbReference type="NCBIfam" id="TIGR01522">
    <property type="entry name" value="ATPase-IIA2_Ca"/>
    <property type="match status" value="1"/>
</dbReference>
<evidence type="ECO:0000256" key="14">
    <source>
        <dbReference type="ARBA" id="ARBA00022989"/>
    </source>
</evidence>
<dbReference type="InterPro" id="IPR023214">
    <property type="entry name" value="HAD_sf"/>
</dbReference>
<dbReference type="Pfam" id="PF00400">
    <property type="entry name" value="WD40"/>
    <property type="match status" value="1"/>
</dbReference>
<keyword evidence="6 21" id="KW-0507">mRNA processing</keyword>
<keyword evidence="17 23" id="KW-0472">Membrane</keyword>
<dbReference type="InterPro" id="IPR004014">
    <property type="entry name" value="ATPase_P-typ_cation-transptr_N"/>
</dbReference>
<comment type="function">
    <text evidence="23">Catalyzes the hydrolysis of ATP coupled with the transport of calcium.</text>
</comment>
<feature type="transmembrane region" description="Helical" evidence="23">
    <location>
        <begin position="1692"/>
        <end position="1711"/>
    </location>
</feature>
<dbReference type="GO" id="GO:0031124">
    <property type="term" value="P:mRNA 3'-end processing"/>
    <property type="evidence" value="ECO:0007669"/>
    <property type="project" value="UniProtKB-UniRule"/>
</dbReference>
<evidence type="ECO:0000256" key="18">
    <source>
        <dbReference type="ARBA" id="ARBA00023242"/>
    </source>
</evidence>
<comment type="function">
    <text evidence="21">Required for endonucleolytic cleavage during polyadenylation-dependent pre-mRNA 3'-end formation.</text>
</comment>
<dbReference type="Gene3D" id="2.60.120.1030">
    <property type="entry name" value="Clp1, DNA binding domain"/>
    <property type="match status" value="1"/>
</dbReference>
<dbReference type="SUPFAM" id="SSF81665">
    <property type="entry name" value="Calcium ATPase, transmembrane domain M"/>
    <property type="match status" value="1"/>
</dbReference>
<feature type="binding site" evidence="21">
    <location>
        <begin position="493"/>
        <end position="498"/>
    </location>
    <ligand>
        <name>ATP</name>
        <dbReference type="ChEBI" id="CHEBI:30616"/>
    </ligand>
</feature>
<dbReference type="InterPro" id="IPR038238">
    <property type="entry name" value="Clp1_C_sf"/>
</dbReference>
<dbReference type="Proteomes" id="UP000663870">
    <property type="component" value="Unassembled WGS sequence"/>
</dbReference>
<dbReference type="InterPro" id="IPR027417">
    <property type="entry name" value="P-loop_NTPase"/>
</dbReference>
<keyword evidence="11 21" id="KW-0067">ATP-binding</keyword>
<evidence type="ECO:0000256" key="16">
    <source>
        <dbReference type="ARBA" id="ARBA00023065"/>
    </source>
</evidence>
<dbReference type="FunFam" id="2.40.30.330:FF:000002">
    <property type="entry name" value="Protein CLP1 homolog"/>
    <property type="match status" value="1"/>
</dbReference>
<gene>
    <name evidence="26" type="ORF">JXQ802_LOCUS2688</name>
    <name evidence="25" type="ORF">PYM288_LOCUS1546</name>
</gene>
<dbReference type="SFLD" id="SFLDS00003">
    <property type="entry name" value="Haloacid_Dehalogenase"/>
    <property type="match status" value="1"/>
</dbReference>
<keyword evidence="7 23" id="KW-0812">Transmembrane</keyword>
<feature type="transmembrane region" description="Helical" evidence="23">
    <location>
        <begin position="1628"/>
        <end position="1646"/>
    </location>
</feature>
<evidence type="ECO:0000256" key="4">
    <source>
        <dbReference type="ARBA" id="ARBA00022448"/>
    </source>
</evidence>
<evidence type="ECO:0000256" key="9">
    <source>
        <dbReference type="ARBA" id="ARBA00022741"/>
    </source>
</evidence>
<dbReference type="InterPro" id="IPR010655">
    <property type="entry name" value="Clp1_C"/>
</dbReference>
<dbReference type="Gene3D" id="3.40.50.300">
    <property type="entry name" value="P-loop containing nucleotide triphosphate hydrolases"/>
    <property type="match status" value="1"/>
</dbReference>
<evidence type="ECO:0000256" key="12">
    <source>
        <dbReference type="ARBA" id="ARBA00022842"/>
    </source>
</evidence>
<dbReference type="GO" id="GO:0005388">
    <property type="term" value="F:P-type calcium transporter activity"/>
    <property type="evidence" value="ECO:0007669"/>
    <property type="project" value="UniProtKB-EC"/>
</dbReference>
<dbReference type="SFLD" id="SFLDG00002">
    <property type="entry name" value="C1.7:_P-type_atpase_like"/>
    <property type="match status" value="1"/>
</dbReference>
<dbReference type="Pfam" id="PF06807">
    <property type="entry name" value="Clp1"/>
    <property type="match status" value="1"/>
</dbReference>
<keyword evidence="12" id="KW-0460">Magnesium</keyword>
<dbReference type="NCBIfam" id="TIGR01494">
    <property type="entry name" value="ATPase_P-type"/>
    <property type="match status" value="2"/>
</dbReference>
<dbReference type="InterPro" id="IPR006413">
    <property type="entry name" value="P-type_ATPase_IIA_PMR1"/>
</dbReference>
<evidence type="ECO:0000313" key="26">
    <source>
        <dbReference type="EMBL" id="CAF0770618.1"/>
    </source>
</evidence>
<dbReference type="GO" id="GO:0016020">
    <property type="term" value="C:membrane"/>
    <property type="evidence" value="ECO:0007669"/>
    <property type="project" value="UniProtKB-SubCell"/>
</dbReference>
<keyword evidence="9 21" id="KW-0547">Nucleotide-binding</keyword>
<dbReference type="InterPro" id="IPR032324">
    <property type="entry name" value="Clp1_N"/>
</dbReference>
<dbReference type="InterPro" id="IPR028606">
    <property type="entry name" value="Clp1"/>
</dbReference>
<protein>
    <recommendedName>
        <fullName evidence="21">Protein CLP1 homolog</fullName>
    </recommendedName>
</protein>
<evidence type="ECO:0000256" key="10">
    <source>
        <dbReference type="ARBA" id="ARBA00022837"/>
    </source>
</evidence>
<dbReference type="PANTHER" id="PTHR42861">
    <property type="entry name" value="CALCIUM-TRANSPORTING ATPASE"/>
    <property type="match status" value="1"/>
</dbReference>
<dbReference type="PRINTS" id="PR00120">
    <property type="entry name" value="HATPASE"/>
</dbReference>
<comment type="similarity">
    <text evidence="3">Belongs to the cation transport ATPase (P-type) (TC 3.A.3) family. Type IIA subfamily.</text>
</comment>
<dbReference type="FunFam" id="2.70.150.10:FF:000008">
    <property type="entry name" value="Calcium-transporting ATPase"/>
    <property type="match status" value="1"/>
</dbReference>
<evidence type="ECO:0000256" key="23">
    <source>
        <dbReference type="RuleBase" id="RU361146"/>
    </source>
</evidence>
<keyword evidence="16 23" id="KW-0406">Ion transport</keyword>
<feature type="binding site" evidence="21">
    <location>
        <position position="430"/>
    </location>
    <ligand>
        <name>ATP</name>
        <dbReference type="ChEBI" id="CHEBI:30616"/>
    </ligand>
</feature>
<feature type="domain" description="Cation-transporting P-type ATPase N-terminal" evidence="24">
    <location>
        <begin position="845"/>
        <end position="919"/>
    </location>
</feature>
<dbReference type="PRINTS" id="PR00119">
    <property type="entry name" value="CATATPASE"/>
</dbReference>
<comment type="catalytic activity">
    <reaction evidence="20">
        <text>Mn(2+)(in) + ATP + H2O = Mn(2+)(out) + ADP + phosphate + H(+)</text>
        <dbReference type="Rhea" id="RHEA:66820"/>
        <dbReference type="ChEBI" id="CHEBI:15377"/>
        <dbReference type="ChEBI" id="CHEBI:15378"/>
        <dbReference type="ChEBI" id="CHEBI:29035"/>
        <dbReference type="ChEBI" id="CHEBI:30616"/>
        <dbReference type="ChEBI" id="CHEBI:43474"/>
        <dbReference type="ChEBI" id="CHEBI:456216"/>
    </reaction>
    <physiologicalReaction direction="left-to-right" evidence="20">
        <dbReference type="Rhea" id="RHEA:66821"/>
    </physiologicalReaction>
</comment>
<feature type="transmembrane region" description="Helical" evidence="23">
    <location>
        <begin position="1658"/>
        <end position="1680"/>
    </location>
</feature>
<evidence type="ECO:0000256" key="6">
    <source>
        <dbReference type="ARBA" id="ARBA00022664"/>
    </source>
</evidence>
<evidence type="ECO:0000313" key="27">
    <source>
        <dbReference type="Proteomes" id="UP000663854"/>
    </source>
</evidence>
<evidence type="ECO:0000256" key="1">
    <source>
        <dbReference type="ARBA" id="ARBA00004123"/>
    </source>
</evidence>
<dbReference type="InterPro" id="IPR023298">
    <property type="entry name" value="ATPase_P-typ_TM_dom_sf"/>
</dbReference>
<evidence type="ECO:0000256" key="8">
    <source>
        <dbReference type="ARBA" id="ARBA00022723"/>
    </source>
</evidence>
<comment type="similarity">
    <text evidence="21">Belongs to the Clp1 family. Clp1 subfamily.</text>
</comment>
<dbReference type="Pfam" id="PF12894">
    <property type="entry name" value="ANAPC4_WD40"/>
    <property type="match status" value="1"/>
</dbReference>
<dbReference type="Pfam" id="PF16573">
    <property type="entry name" value="CLP1_N"/>
    <property type="match status" value="1"/>
</dbReference>
<evidence type="ECO:0000256" key="15">
    <source>
        <dbReference type="ARBA" id="ARBA00023034"/>
    </source>
</evidence>
<evidence type="ECO:0000256" key="11">
    <source>
        <dbReference type="ARBA" id="ARBA00022840"/>
    </source>
</evidence>
<keyword evidence="15" id="KW-0333">Golgi apparatus</keyword>
<dbReference type="SUPFAM" id="SSF50978">
    <property type="entry name" value="WD40 repeat-like"/>
    <property type="match status" value="1"/>
</dbReference>
<dbReference type="SUPFAM" id="SSF81653">
    <property type="entry name" value="Calcium ATPase, transduction domain A"/>
    <property type="match status" value="1"/>
</dbReference>
<keyword evidence="22" id="KW-0853">WD repeat</keyword>
<keyword evidence="5 23" id="KW-0109">Calcium transport</keyword>
<evidence type="ECO:0000256" key="21">
    <source>
        <dbReference type="HAMAP-Rule" id="MF_03035"/>
    </source>
</evidence>